<dbReference type="InterPro" id="IPR002656">
    <property type="entry name" value="Acyl_transf_3_dom"/>
</dbReference>
<dbReference type="RefSeq" id="WP_198442935.1">
    <property type="nucleotide sequence ID" value="NZ_CBCSHE010000012.1"/>
</dbReference>
<evidence type="ECO:0000259" key="2">
    <source>
        <dbReference type="Pfam" id="PF01757"/>
    </source>
</evidence>
<dbReference type="AlphaFoldDB" id="A0A7T3RDZ5"/>
<keyword evidence="4" id="KW-1185">Reference proteome</keyword>
<keyword evidence="1" id="KW-0472">Membrane</keyword>
<dbReference type="PANTHER" id="PTHR36927">
    <property type="entry name" value="BLR4337 PROTEIN"/>
    <property type="match status" value="1"/>
</dbReference>
<proteinExistence type="predicted"/>
<accession>A0A7T3RDZ5</accession>
<sequence length="359" mass="41317">MRKLYLDNIRWATVLVVIVYHVFYLFNACGVFGGVGSFAPVQYQDAFLYFVYPWFMVLLFLIAGMCARYSLEKYSAKDFIKMRTRTLLVPSTIGLFVFYWLVGFLNIKAGGGFEQMKSLPKIALYFISVASGIGPLWFAQMLWLFSIILPVIKKLDKNDLFYNFCKKSNYAVIILLVLILWGTSQILNAPVITVYRFGIYFASYLIGYFVLSHDEVQDKIQKMHIPFLVLAVATGCVYVWFYFGQNYTDNSVLKSLFTNAYCWAMCLAILGCAKTWFDKQGKFAQYMTKANFGFYALHIFCETGIAYLLKTYSALPPVAIYIFTLFSGLFGTALLYEVLKRIPFVRYTVLGIKIKKDRE</sequence>
<organism evidence="3 4">
    <name type="scientific">Treponema peruense</name>
    <dbReference type="NCBI Taxonomy" id="2787628"/>
    <lineage>
        <taxon>Bacteria</taxon>
        <taxon>Pseudomonadati</taxon>
        <taxon>Spirochaetota</taxon>
        <taxon>Spirochaetia</taxon>
        <taxon>Spirochaetales</taxon>
        <taxon>Treponemataceae</taxon>
        <taxon>Treponema</taxon>
    </lineage>
</organism>
<feature type="transmembrane region" description="Helical" evidence="1">
    <location>
        <begin position="318"/>
        <end position="336"/>
    </location>
</feature>
<gene>
    <name evidence="3" type="ORF">IWA51_01905</name>
</gene>
<feature type="domain" description="Acyltransferase 3" evidence="2">
    <location>
        <begin position="4"/>
        <end position="336"/>
    </location>
</feature>
<evidence type="ECO:0000256" key="1">
    <source>
        <dbReference type="SAM" id="Phobius"/>
    </source>
</evidence>
<keyword evidence="1" id="KW-1133">Transmembrane helix</keyword>
<dbReference type="Pfam" id="PF01757">
    <property type="entry name" value="Acyl_transf_3"/>
    <property type="match status" value="1"/>
</dbReference>
<name>A0A7T3RDZ5_9SPIR</name>
<dbReference type="PANTHER" id="PTHR36927:SF3">
    <property type="entry name" value="GLUCANS BIOSYNTHESIS PROTEIN C"/>
    <property type="match status" value="1"/>
</dbReference>
<dbReference type="EMBL" id="CP064936">
    <property type="protein sequence ID" value="QQA01396.1"/>
    <property type="molecule type" value="Genomic_DNA"/>
</dbReference>
<evidence type="ECO:0000313" key="3">
    <source>
        <dbReference type="EMBL" id="QQA01396.1"/>
    </source>
</evidence>
<feature type="transmembrane region" description="Helical" evidence="1">
    <location>
        <begin position="12"/>
        <end position="35"/>
    </location>
</feature>
<feature type="transmembrane region" description="Helical" evidence="1">
    <location>
        <begin position="87"/>
        <end position="107"/>
    </location>
</feature>
<dbReference type="KEGG" id="tper:IWA51_01905"/>
<feature type="transmembrane region" description="Helical" evidence="1">
    <location>
        <begin position="193"/>
        <end position="211"/>
    </location>
</feature>
<evidence type="ECO:0000313" key="4">
    <source>
        <dbReference type="Proteomes" id="UP000595224"/>
    </source>
</evidence>
<keyword evidence="1" id="KW-0812">Transmembrane</keyword>
<dbReference type="InterPro" id="IPR050623">
    <property type="entry name" value="Glucan_succinyl_AcylTrfase"/>
</dbReference>
<keyword evidence="3" id="KW-0012">Acyltransferase</keyword>
<dbReference type="GO" id="GO:0016747">
    <property type="term" value="F:acyltransferase activity, transferring groups other than amino-acyl groups"/>
    <property type="evidence" value="ECO:0007669"/>
    <property type="project" value="InterPro"/>
</dbReference>
<feature type="transmembrane region" description="Helical" evidence="1">
    <location>
        <begin position="122"/>
        <end position="149"/>
    </location>
</feature>
<feature type="transmembrane region" description="Helical" evidence="1">
    <location>
        <begin position="294"/>
        <end position="312"/>
    </location>
</feature>
<dbReference type="Proteomes" id="UP000595224">
    <property type="component" value="Chromosome"/>
</dbReference>
<feature type="transmembrane region" description="Helical" evidence="1">
    <location>
        <begin position="255"/>
        <end position="273"/>
    </location>
</feature>
<protein>
    <submittedName>
        <fullName evidence="3">Acyltransferase</fullName>
    </submittedName>
</protein>
<feature type="transmembrane region" description="Helical" evidence="1">
    <location>
        <begin position="223"/>
        <end position="243"/>
    </location>
</feature>
<keyword evidence="3" id="KW-0808">Transferase</keyword>
<feature type="transmembrane region" description="Helical" evidence="1">
    <location>
        <begin position="47"/>
        <end position="67"/>
    </location>
</feature>
<feature type="transmembrane region" description="Helical" evidence="1">
    <location>
        <begin position="170"/>
        <end position="187"/>
    </location>
</feature>
<reference evidence="3 4" key="1">
    <citation type="submission" date="2020-11" db="EMBL/GenBank/DDBJ databases">
        <title>Treponema Peruensis nv. sp., first commensal Treponema isolated from human feces.</title>
        <authorList>
            <person name="Belkhou C."/>
            <person name="Raes J."/>
        </authorList>
    </citation>
    <scope>NUCLEOTIDE SEQUENCE [LARGE SCALE GENOMIC DNA]</scope>
    <source>
        <strain evidence="3 4">RCC2812</strain>
    </source>
</reference>